<dbReference type="PANTHER" id="PTHR21600:SF87">
    <property type="entry name" value="RNA PSEUDOURIDYLATE SYNTHASE DOMAIN-CONTAINING PROTEIN 1"/>
    <property type="match status" value="1"/>
</dbReference>
<feature type="domain" description="Pseudouridine synthase RsuA/RluA-like" evidence="2">
    <location>
        <begin position="22"/>
        <end position="198"/>
    </location>
</feature>
<evidence type="ECO:0000259" key="2">
    <source>
        <dbReference type="Pfam" id="PF00849"/>
    </source>
</evidence>
<dbReference type="PANTHER" id="PTHR21600">
    <property type="entry name" value="MITOCHONDRIAL RNA PSEUDOURIDINE SYNTHASE"/>
    <property type="match status" value="1"/>
</dbReference>
<dbReference type="RefSeq" id="WP_167695197.1">
    <property type="nucleotide sequence ID" value="NZ_CP118181.1"/>
</dbReference>
<dbReference type="PROSITE" id="PS01129">
    <property type="entry name" value="PSI_RLU"/>
    <property type="match status" value="1"/>
</dbReference>
<dbReference type="Pfam" id="PF00849">
    <property type="entry name" value="PseudoU_synth_2"/>
    <property type="match status" value="1"/>
</dbReference>
<evidence type="ECO:0000256" key="1">
    <source>
        <dbReference type="ARBA" id="ARBA00010876"/>
    </source>
</evidence>
<dbReference type="InterPro" id="IPR006145">
    <property type="entry name" value="PsdUridine_synth_RsuA/RluA"/>
</dbReference>
<keyword evidence="4" id="KW-1185">Reference proteome</keyword>
<dbReference type="EMBL" id="JAATLM010000001">
    <property type="protein sequence ID" value="NIZ69096.1"/>
    <property type="molecule type" value="Genomic_DNA"/>
</dbReference>
<gene>
    <name evidence="3" type="ORF">HCT48_02570</name>
</gene>
<accession>A0A968KZ98</accession>
<dbReference type="Proteomes" id="UP000778951">
    <property type="component" value="Unassembled WGS sequence"/>
</dbReference>
<sequence>MEILFKSNERKNITVVYEDEAILIVYKPRYMHTLKQSHSEDSLELFLEQLPLNLSVLPESGLIQRLDFVTAGLVLVAKNVDSYHYLRQESRDFRMEKEYQAISSLATASFVPTGFSAHAWDTRRMQEGWFVDIASRFVYRGKGREAVRLLPIESRSKHASDSYYSHVMLDKIEPEARYHFRVRLHKGYRHQVRATLSALGFPIFGDTLYGGVAQDIVAFWATALRFRHPRSNEHVQCCWQILP</sequence>
<dbReference type="GO" id="GO:0009982">
    <property type="term" value="F:pseudouridine synthase activity"/>
    <property type="evidence" value="ECO:0007669"/>
    <property type="project" value="InterPro"/>
</dbReference>
<evidence type="ECO:0000313" key="3">
    <source>
        <dbReference type="EMBL" id="NIZ69096.1"/>
    </source>
</evidence>
<dbReference type="GO" id="GO:0140098">
    <property type="term" value="F:catalytic activity, acting on RNA"/>
    <property type="evidence" value="ECO:0007669"/>
    <property type="project" value="UniProtKB-ARBA"/>
</dbReference>
<dbReference type="InterPro" id="IPR050188">
    <property type="entry name" value="RluA_PseudoU_synthase"/>
</dbReference>
<dbReference type="GO" id="GO:0003723">
    <property type="term" value="F:RNA binding"/>
    <property type="evidence" value="ECO:0007669"/>
    <property type="project" value="InterPro"/>
</dbReference>
<dbReference type="InterPro" id="IPR020103">
    <property type="entry name" value="PsdUridine_synth_cat_dom_sf"/>
</dbReference>
<dbReference type="GO" id="GO:0000455">
    <property type="term" value="P:enzyme-directed rRNA pseudouridine synthesis"/>
    <property type="evidence" value="ECO:0007669"/>
    <property type="project" value="TreeGrafter"/>
</dbReference>
<comment type="similarity">
    <text evidence="1">Belongs to the pseudouridine synthase RluA family.</text>
</comment>
<dbReference type="InterPro" id="IPR006224">
    <property type="entry name" value="PsdUridine_synth_RluA-like_CS"/>
</dbReference>
<protein>
    <recommendedName>
        <fullName evidence="2">Pseudouridine synthase RsuA/RluA-like domain-containing protein</fullName>
    </recommendedName>
</protein>
<dbReference type="SUPFAM" id="SSF55120">
    <property type="entry name" value="Pseudouridine synthase"/>
    <property type="match status" value="1"/>
</dbReference>
<organism evidence="3 4">
    <name type="scientific">Entomospira culicis</name>
    <dbReference type="NCBI Taxonomy" id="2719989"/>
    <lineage>
        <taxon>Bacteria</taxon>
        <taxon>Pseudomonadati</taxon>
        <taxon>Spirochaetota</taxon>
        <taxon>Spirochaetia</taxon>
        <taxon>Spirochaetales</taxon>
        <taxon>Spirochaetaceae</taxon>
        <taxon>Entomospira</taxon>
    </lineage>
</organism>
<comment type="caution">
    <text evidence="3">The sequence shown here is derived from an EMBL/GenBank/DDBJ whole genome shotgun (WGS) entry which is preliminary data.</text>
</comment>
<name>A0A968KZ98_9SPIO</name>
<dbReference type="Gene3D" id="3.30.2350.10">
    <property type="entry name" value="Pseudouridine synthase"/>
    <property type="match status" value="1"/>
</dbReference>
<proteinExistence type="inferred from homology"/>
<reference evidence="3" key="1">
    <citation type="submission" date="2020-03" db="EMBL/GenBank/DDBJ databases">
        <title>Spirochaetal bacteria isolated from arthropods constitute a novel genus Entomospira genus novum within the order Spirochaetales.</title>
        <authorList>
            <person name="Grana-Miraglia L."/>
            <person name="Sikutova S."/>
            <person name="Fingerle V."/>
            <person name="Sing A."/>
            <person name="Castillo-Ramirez S."/>
            <person name="Margos G."/>
            <person name="Rudolf I."/>
        </authorList>
    </citation>
    <scope>NUCLEOTIDE SEQUENCE</scope>
    <source>
        <strain evidence="3">BR149</strain>
    </source>
</reference>
<evidence type="ECO:0000313" key="4">
    <source>
        <dbReference type="Proteomes" id="UP000778951"/>
    </source>
</evidence>
<dbReference type="AlphaFoldDB" id="A0A968KZ98"/>